<evidence type="ECO:0000256" key="1">
    <source>
        <dbReference type="SAM" id="MobiDB-lite"/>
    </source>
</evidence>
<protein>
    <submittedName>
        <fullName evidence="2">Uncharacterized protein</fullName>
    </submittedName>
</protein>
<evidence type="ECO:0000313" key="2">
    <source>
        <dbReference type="EMBL" id="ANP36329.1"/>
    </source>
</evidence>
<feature type="region of interest" description="Disordered" evidence="1">
    <location>
        <begin position="1"/>
        <end position="38"/>
    </location>
</feature>
<keyword evidence="3" id="KW-1185">Reference proteome</keyword>
<reference evidence="2 3" key="1">
    <citation type="submission" date="2016-04" db="EMBL/GenBank/DDBJ databases">
        <authorList>
            <person name="Evans L.H."/>
            <person name="Alamgir A."/>
            <person name="Owens N."/>
            <person name="Weber N.D."/>
            <person name="Virtaneva K."/>
            <person name="Barbian K."/>
            <person name="Babar A."/>
            <person name="Rosenke K."/>
        </authorList>
    </citation>
    <scope>NUCLEOTIDE SEQUENCE [LARGE SCALE GENOMIC DNA]</scope>
    <source>
        <strain evidence="2 3">JL2886</strain>
    </source>
</reference>
<organism evidence="2 3">
    <name type="scientific">Phaeobacter gallaeciensis</name>
    <dbReference type="NCBI Taxonomy" id="60890"/>
    <lineage>
        <taxon>Bacteria</taxon>
        <taxon>Pseudomonadati</taxon>
        <taxon>Pseudomonadota</taxon>
        <taxon>Alphaproteobacteria</taxon>
        <taxon>Rhodobacterales</taxon>
        <taxon>Roseobacteraceae</taxon>
        <taxon>Phaeobacter</taxon>
    </lineage>
</organism>
<dbReference type="EMBL" id="CP015124">
    <property type="protein sequence ID" value="ANP36329.1"/>
    <property type="molecule type" value="Genomic_DNA"/>
</dbReference>
<proteinExistence type="predicted"/>
<accession>A0A1B0ZQ76</accession>
<name>A0A1B0ZQ76_9RHOB</name>
<dbReference type="Proteomes" id="UP000092565">
    <property type="component" value="Chromosome"/>
</dbReference>
<sequence>MLPQQPLKARPDGPASPSLGIRLPGQSAKKAAPEGRLS</sequence>
<gene>
    <name evidence="2" type="ORF">JL2886_01411</name>
</gene>
<evidence type="ECO:0000313" key="3">
    <source>
        <dbReference type="Proteomes" id="UP000092565"/>
    </source>
</evidence>
<dbReference type="AlphaFoldDB" id="A0A1B0ZQ76"/>